<keyword evidence="3 4" id="KW-0472">Membrane</keyword>
<dbReference type="AlphaFoldDB" id="A0AAE8HXC2"/>
<dbReference type="GO" id="GO:0005886">
    <property type="term" value="C:plasma membrane"/>
    <property type="evidence" value="ECO:0007669"/>
    <property type="project" value="UniProtKB-SubCell"/>
</dbReference>
<evidence type="ECO:0000256" key="1">
    <source>
        <dbReference type="ARBA" id="ARBA00004236"/>
    </source>
</evidence>
<dbReference type="KEGG" id="mphy:MCBMB27_02033"/>
<evidence type="ECO:0000313" key="7">
    <source>
        <dbReference type="EMBL" id="SFH61266.1"/>
    </source>
</evidence>
<dbReference type="EMBL" id="FOPK01000036">
    <property type="protein sequence ID" value="SFH61266.1"/>
    <property type="molecule type" value="Genomic_DNA"/>
</dbReference>
<dbReference type="InterPro" id="IPR052378">
    <property type="entry name" value="NosR_regulator"/>
</dbReference>
<reference evidence="7 9" key="2">
    <citation type="submission" date="2016-10" db="EMBL/GenBank/DDBJ databases">
        <authorList>
            <person name="Varghese N."/>
            <person name="Submissions S."/>
        </authorList>
    </citation>
    <scope>NUCLEOTIDE SEQUENCE [LARGE SCALE GENOMIC DNA]</scope>
    <source>
        <strain evidence="7 9">CBMB27</strain>
    </source>
</reference>
<gene>
    <name evidence="6" type="ORF">MCBMB27_02033</name>
    <name evidence="7" type="ORF">SAMN05192567_13621</name>
</gene>
<proteinExistence type="predicted"/>
<dbReference type="Pfam" id="PF12801">
    <property type="entry name" value="Fer4_5"/>
    <property type="match status" value="2"/>
</dbReference>
<dbReference type="InterPro" id="IPR011399">
    <property type="entry name" value="NosR"/>
</dbReference>
<dbReference type="SMART" id="SM00900">
    <property type="entry name" value="FMN_bind"/>
    <property type="match status" value="1"/>
</dbReference>
<keyword evidence="4" id="KW-0812">Transmembrane</keyword>
<keyword evidence="2" id="KW-1003">Cell membrane</keyword>
<sequence>MRGGVSPRPPAPRAAVGGGRGAGLLLRAALLLLAVLVAHPAAAGQLDRAGLERHFPPPLVVGEKDDRLPVWPILKQQAGSYEVFAYAFESVDLAPIPGFGGTPPDLLIALAPDGTFRDVTVLSHHEPVFLEGLGPEPLFAFVEQYAGLSARQAIRVARPNARAAGAAPQTTVDGISMATASTRVINQSILASALAVARAKLGFGAANVGLKVEAKPDLYEPLALADLLARGWVRRLTVTNADAASAFRGTGVADPSEGPPDAALTDLYVAALDPPAIGRNLLGQARYDALMHELGPGNHAVMVISAGPEDAPENPVGDRFVLGAVPERLAISQGGLIVNARDMAVERRGAGLAEGLPPGPWTILRIDQAAGFDPSAPWVLTETIVRERGQILSEKIARTFTVETALPADLFTRIRPDDGPSWTDPWRARAPELALIGLMLAVLVPVLSRQRALVADRRRFALFRLGFLALTLGFVGWFAQAQLSIVTLVGLVRAATVTHDLAFLLYDPPSLVLWAFALVALVAWGRGTFCGWLCPFGALQEFVGLLARPLRIRPVAVPPGLDRALRSLKYVVLAGILGAAAAGSPLADTLSEVEPFKTAITLYFVRAWPFVAYAAALLVLNLFVFKGFCRYLCPLGAGLALLGRVRILDWIPRRAECGSPCQLCKVRCRYGAIAPSGRVDYAECFQCMECVTIIHDPGQCVPEVVARKRGRRAAPRPVTVG</sequence>
<dbReference type="PIRSF" id="PIRSF036354">
    <property type="entry name" value="NosR"/>
    <property type="match status" value="1"/>
</dbReference>
<protein>
    <submittedName>
        <fullName evidence="7">Regulator of nitric oxide reductase transcription</fullName>
    </submittedName>
    <submittedName>
        <fullName evidence="6">Regulatory protein NosR</fullName>
    </submittedName>
</protein>
<evidence type="ECO:0000313" key="6">
    <source>
        <dbReference type="EMBL" id="APT31324.1"/>
    </source>
</evidence>
<feature type="domain" description="FMN-binding" evidence="5">
    <location>
        <begin position="98"/>
        <end position="196"/>
    </location>
</feature>
<dbReference type="PANTHER" id="PTHR30224:SF4">
    <property type="entry name" value="ELECTRON TRANSPORT PROTEIN YCCM-RELATED"/>
    <property type="match status" value="1"/>
</dbReference>
<dbReference type="RefSeq" id="WP_075380304.1">
    <property type="nucleotide sequence ID" value="NZ_CP015367.1"/>
</dbReference>
<keyword evidence="8" id="KW-1185">Reference proteome</keyword>
<accession>A0AAE8HXC2</accession>
<feature type="transmembrane region" description="Helical" evidence="4">
    <location>
        <begin position="511"/>
        <end position="534"/>
    </location>
</feature>
<evidence type="ECO:0000313" key="9">
    <source>
        <dbReference type="Proteomes" id="UP000199140"/>
    </source>
</evidence>
<feature type="transmembrane region" description="Helical" evidence="4">
    <location>
        <begin position="460"/>
        <end position="479"/>
    </location>
</feature>
<evidence type="ECO:0000259" key="5">
    <source>
        <dbReference type="SMART" id="SM00900"/>
    </source>
</evidence>
<dbReference type="Proteomes" id="UP000199140">
    <property type="component" value="Unassembled WGS sequence"/>
</dbReference>
<reference evidence="6 8" key="1">
    <citation type="submission" date="2016-04" db="EMBL/GenBank/DDBJ databases">
        <title>Complete genome sequencing and analysis of CBMB27, Methylobacterium phyllosphaerae isolated from leaf tissues of rice (Oryza sativa L.).</title>
        <authorList>
            <person name="Lee Y."/>
            <person name="Hwangbo K."/>
            <person name="Chung H."/>
            <person name="Yoo J."/>
            <person name="Kim K.Y."/>
            <person name="Sa T.M."/>
            <person name="Um Y."/>
            <person name="Madhaiyan M."/>
        </authorList>
    </citation>
    <scope>NUCLEOTIDE SEQUENCE [LARGE SCALE GENOMIC DNA]</scope>
    <source>
        <strain evidence="6 8">CBMB27</strain>
    </source>
</reference>
<organism evidence="7 9">
    <name type="scientific">Methylobacterium phyllosphaerae</name>
    <dbReference type="NCBI Taxonomy" id="418223"/>
    <lineage>
        <taxon>Bacteria</taxon>
        <taxon>Pseudomonadati</taxon>
        <taxon>Pseudomonadota</taxon>
        <taxon>Alphaproteobacteria</taxon>
        <taxon>Hyphomicrobiales</taxon>
        <taxon>Methylobacteriaceae</taxon>
        <taxon>Methylobacterium</taxon>
    </lineage>
</organism>
<dbReference type="Proteomes" id="UP000185487">
    <property type="component" value="Chromosome"/>
</dbReference>
<evidence type="ECO:0000256" key="2">
    <source>
        <dbReference type="ARBA" id="ARBA00022475"/>
    </source>
</evidence>
<evidence type="ECO:0000256" key="3">
    <source>
        <dbReference type="ARBA" id="ARBA00023136"/>
    </source>
</evidence>
<feature type="transmembrane region" description="Helical" evidence="4">
    <location>
        <begin position="607"/>
        <end position="625"/>
    </location>
</feature>
<evidence type="ECO:0000313" key="8">
    <source>
        <dbReference type="Proteomes" id="UP000185487"/>
    </source>
</evidence>
<dbReference type="GO" id="GO:0045893">
    <property type="term" value="P:positive regulation of DNA-templated transcription"/>
    <property type="evidence" value="ECO:0007669"/>
    <property type="project" value="InterPro"/>
</dbReference>
<dbReference type="PANTHER" id="PTHR30224">
    <property type="entry name" value="ELECTRON TRANSPORT PROTEIN"/>
    <property type="match status" value="1"/>
</dbReference>
<evidence type="ECO:0000256" key="4">
    <source>
        <dbReference type="SAM" id="Phobius"/>
    </source>
</evidence>
<dbReference type="GO" id="GO:0003677">
    <property type="term" value="F:DNA binding"/>
    <property type="evidence" value="ECO:0007669"/>
    <property type="project" value="InterPro"/>
</dbReference>
<keyword evidence="4" id="KW-1133">Transmembrane helix</keyword>
<feature type="transmembrane region" description="Helical" evidence="4">
    <location>
        <begin position="430"/>
        <end position="448"/>
    </location>
</feature>
<comment type="subcellular location">
    <subcellularLocation>
        <location evidence="1">Cell membrane</location>
    </subcellularLocation>
</comment>
<feature type="transmembrane region" description="Helical" evidence="4">
    <location>
        <begin position="570"/>
        <end position="587"/>
    </location>
</feature>
<dbReference type="InterPro" id="IPR017896">
    <property type="entry name" value="4Fe4S_Fe-S-bd"/>
</dbReference>
<dbReference type="InterPro" id="IPR007329">
    <property type="entry name" value="FMN-bd"/>
</dbReference>
<name>A0AAE8HXC2_9HYPH</name>
<dbReference type="SUPFAM" id="SSF54862">
    <property type="entry name" value="4Fe-4S ferredoxins"/>
    <property type="match status" value="1"/>
</dbReference>
<dbReference type="EMBL" id="CP015367">
    <property type="protein sequence ID" value="APT31324.1"/>
    <property type="molecule type" value="Genomic_DNA"/>
</dbReference>
<dbReference type="GO" id="GO:0010181">
    <property type="term" value="F:FMN binding"/>
    <property type="evidence" value="ECO:0007669"/>
    <property type="project" value="InterPro"/>
</dbReference>